<protein>
    <submittedName>
        <fullName evidence="1">Uncharacterized protein</fullName>
    </submittedName>
</protein>
<evidence type="ECO:0000313" key="2">
    <source>
        <dbReference type="Proteomes" id="UP000830835"/>
    </source>
</evidence>
<evidence type="ECO:0000313" key="1">
    <source>
        <dbReference type="EMBL" id="MCJ2543679.1"/>
    </source>
</evidence>
<reference evidence="1" key="1">
    <citation type="submission" date="2021-02" db="EMBL/GenBank/DDBJ databases">
        <title>The CRISPR/cas machinery reduction and long-range gene transfer in the hot spring cyanobacterium Synechococcus.</title>
        <authorList>
            <person name="Dvorak P."/>
            <person name="Jahodarova E."/>
            <person name="Hasler P."/>
            <person name="Poulickova A."/>
        </authorList>
    </citation>
    <scope>NUCLEOTIDE SEQUENCE</scope>
    <source>
        <strain evidence="1">Rupite</strain>
    </source>
</reference>
<proteinExistence type="predicted"/>
<gene>
    <name evidence="1" type="ORF">JX360_12305</name>
</gene>
<accession>A0ABT0CD18</accession>
<dbReference type="Proteomes" id="UP000830835">
    <property type="component" value="Unassembled WGS sequence"/>
</dbReference>
<dbReference type="EMBL" id="JAFIRA010000034">
    <property type="protein sequence ID" value="MCJ2543679.1"/>
    <property type="molecule type" value="Genomic_DNA"/>
</dbReference>
<comment type="caution">
    <text evidence="1">The sequence shown here is derived from an EMBL/GenBank/DDBJ whole genome shotgun (WGS) entry which is preliminary data.</text>
</comment>
<organism evidence="1 2">
    <name type="scientific">Thermostichus vulcanus str. 'Rupite'</name>
    <dbReference type="NCBI Taxonomy" id="2813851"/>
    <lineage>
        <taxon>Bacteria</taxon>
        <taxon>Bacillati</taxon>
        <taxon>Cyanobacteriota</taxon>
        <taxon>Cyanophyceae</taxon>
        <taxon>Thermostichales</taxon>
        <taxon>Thermostichaceae</taxon>
        <taxon>Thermostichus</taxon>
    </lineage>
</organism>
<name>A0ABT0CD18_THEVL</name>
<keyword evidence="2" id="KW-1185">Reference proteome</keyword>
<sequence>MNIRCAKPCNGGLGGPWEAAGRGGKTKWQNSDIKAVETWLQEQRSYTSVQLCERLATERGVVLSGKQLGQIYRS</sequence>